<reference evidence="2" key="2">
    <citation type="journal article" date="2016" name="Fungal Biol.">
        <title>Ochratoxin A production by Penicillium thymicola.</title>
        <authorList>
            <person name="Nguyen H.D.T."/>
            <person name="McMullin D.R."/>
            <person name="Ponomareva E."/>
            <person name="Riley R."/>
            <person name="Pomraning K.R."/>
            <person name="Baker S.E."/>
            <person name="Seifert K.A."/>
        </authorList>
    </citation>
    <scope>NUCLEOTIDE SEQUENCE</scope>
    <source>
        <strain evidence="2">DAOM 180753</strain>
    </source>
</reference>
<organism evidence="2 3">
    <name type="scientific">Penicillium thymicola</name>
    <dbReference type="NCBI Taxonomy" id="293382"/>
    <lineage>
        <taxon>Eukaryota</taxon>
        <taxon>Fungi</taxon>
        <taxon>Dikarya</taxon>
        <taxon>Ascomycota</taxon>
        <taxon>Pezizomycotina</taxon>
        <taxon>Eurotiomycetes</taxon>
        <taxon>Eurotiomycetidae</taxon>
        <taxon>Eurotiales</taxon>
        <taxon>Aspergillaceae</taxon>
        <taxon>Penicillium</taxon>
    </lineage>
</organism>
<feature type="region of interest" description="Disordered" evidence="1">
    <location>
        <begin position="990"/>
        <end position="1070"/>
    </location>
</feature>
<evidence type="ECO:0000313" key="3">
    <source>
        <dbReference type="Proteomes" id="UP001227192"/>
    </source>
</evidence>
<sequence length="1872" mass="203767">MALFSVHMRVLEKASICMKKLLELDGENRKRGQGCANPLEGVLKGLYTAERNVYDEYQIQTTNGWRTIRAPFEDRQELSCRQLWLFVMRHDDPAALGQGHLAYMAKQLGFYSALIEVDAAKHEHVSHDQVAESHPATWTDDSSVSIDERLGQKGGRWLTRTKQARNHLFFDVAETIGTKAAQKFQKLITVTPLVELACIYRALFGDPFSPSKYAEIPRAEGHASSGSLAKAKTSSELSPPLREPSDCGHGSENESIYYDALIVPCGDPPMTASERPEEEQNNLEGHSYLQLRKVAESGDSPAGSYTQSQIDFAEPEIYGNGSPGRSIDFSIMLQPETNGVPAASRTLNDRCLTEPDRQGNGNLGGHSYLQLCEVAENGDPPAGSSTPSHRDFAEPQIDGDRSPGRSTDFSIVLQPETNGVPAASRTLNDRCLMQPDRQGNSNFGGHSFLQVYKAVERGDPPPRTCILNDGDFDEPQIGGDRSPGRSTDFSIVLQPETNGVPAASHTLNDRYLAEPARQGDSSLEGYSYLQLCKAAESGGPPAGSSTQSQIDFAEPEIYGNGSPGRSTFFSIVLQSNRGSAPAASHTLNDRYLTEPDRQGDSNLEGYSYLQLCKAAESGGPPAGSSTPSHRDFAEPQIDGDRSPGRSTFFSIVLQSNRSSAPAASHTLNDRYLMEPDRQGDSNLEGYSYLQLCKAAESGGPPAGSSTPSQRGFAEPQIDGDRSPGRSTDLSIVLQPETSSVPAASRTLNNRSLKEPETHKQYFSEICAVNSFSPVESKAVDRSVSPSSTSSPITGSVQATGNGDNLHYHGDSSAGSIVSNSHSIIAPAIQGDGSAEISTSTSSYDIPGDFQADRLAVSEVSPFSPMAGLNWTGNTLRWLDLARLHQPLRIPPTVEGFCVTYPPLTRSLPMLRWNGATVTSLEPSTKIQIQEQVDWREIGENDGANQRDCLNYLESVVADSPPISAYPVEEMRGRQHYPAAVAVNLGKNGLLEQNSPKAQDTSEYVASTSGHKDQVERIRQTQPQSHSSKTARAEPEEIHSLQQSEPVKTTYRSDPFSIGFPGSGQEHLPTSLLGDISQHRDCMSLFSPSSCSDGESDLEGGVLNTADATMSTKDTSTGSATSSAKSIKAHYDPIVTSNERCQPLVSQNPPHMALLAPCGQDYSYIDHENQHRTIEGELNTMKDGGFDHYLSSQMSRTSTLPSHVTRTVSDRTAAGQEQLGKSAELAECTRTGFWCPRAPPTDPESHSGKYFQGRHGIADSRSLQTVVENVNEDFAATTGQPGNRDLPQATKLGHDICTSPYFQEDNRFVQDKATRVSDRELQQQLSERNDGLVGRSNHQPPMVEDMDVEREESSGSGLERPVSHLVAPQPPGRCVDPPVGPAIVPVLDPIQDPGPPRGSATAPVKKSSCFSKDGISAGGRIDLPTPASNEPYPNRAGVAPEAVKKRKWQGSEPDELISKRSCIESPVRERLDGTLKWTLPWHRTVSARYENSQVHGLRSMAASEELLAFLQRYNATGQPGNGDLPEATKLGHDPCTSPIFQEDSRFVQDKATRVSDRELQQQLSERNDGLVGRSNQQPPMVEDMDVVREESSGSGLERPVSHLVSPQPPDRSVDPPVGPTIVPVLDPIHDPGPPRDSATAPVNKRSCPSKDSISAAGRIGLPTPASNEPYPNRAGLVPEYQGESSDNIPACMEAPCKRRCLGLDSPRGFPLVPGGSASDNQGETICTDTELGSPAESPNDVNISVVKSADDFVFIVELVGRRVKCVHRRARGTIRPLLERHFRLRSKSGNFFNRDLRIVELDLSKNGATHMDIFFETEEVLVFQHNNYNEVNPTQLVRKIDQAVLGNKKAVSRGFTKHKYNLRARKRRRDDSV</sequence>
<protein>
    <submittedName>
        <fullName evidence="2">Uncharacterized protein</fullName>
    </submittedName>
</protein>
<evidence type="ECO:0000313" key="2">
    <source>
        <dbReference type="EMBL" id="KAJ9482577.1"/>
    </source>
</evidence>
<comment type="caution">
    <text evidence="2">The sequence shown here is derived from an EMBL/GenBank/DDBJ whole genome shotgun (WGS) entry which is preliminary data.</text>
</comment>
<evidence type="ECO:0000256" key="1">
    <source>
        <dbReference type="SAM" id="MobiDB-lite"/>
    </source>
</evidence>
<feature type="compositionally biased region" description="Basic and acidic residues" evidence="1">
    <location>
        <begin position="587"/>
        <end position="599"/>
    </location>
</feature>
<feature type="region of interest" description="Disordered" evidence="1">
    <location>
        <begin position="781"/>
        <end position="801"/>
    </location>
</feature>
<name>A0AAI9X3R5_PENTH</name>
<feature type="compositionally biased region" description="Basic and acidic residues" evidence="1">
    <location>
        <begin position="1541"/>
        <end position="1558"/>
    </location>
</feature>
<feature type="region of interest" description="Disordered" evidence="1">
    <location>
        <begin position="1517"/>
        <end position="1672"/>
    </location>
</feature>
<proteinExistence type="predicted"/>
<feature type="region of interest" description="Disordered" evidence="1">
    <location>
        <begin position="580"/>
        <end position="646"/>
    </location>
</feature>
<feature type="region of interest" description="Disordered" evidence="1">
    <location>
        <begin position="694"/>
        <end position="756"/>
    </location>
</feature>
<keyword evidence="3" id="KW-1185">Reference proteome</keyword>
<feature type="compositionally biased region" description="Low complexity" evidence="1">
    <location>
        <begin position="614"/>
        <end position="627"/>
    </location>
</feature>
<dbReference type="Proteomes" id="UP001227192">
    <property type="component" value="Unassembled WGS sequence"/>
</dbReference>
<accession>A0AAI9X3R5</accession>
<feature type="region of interest" description="Disordered" evidence="1">
    <location>
        <begin position="1324"/>
        <end position="1364"/>
    </location>
</feature>
<feature type="compositionally biased region" description="Polar residues" evidence="1">
    <location>
        <begin position="1019"/>
        <end position="1029"/>
    </location>
</feature>
<feature type="compositionally biased region" description="Polar residues" evidence="1">
    <location>
        <begin position="1039"/>
        <end position="1051"/>
    </location>
</feature>
<dbReference type="EMBL" id="LACB01000539">
    <property type="protein sequence ID" value="KAJ9482577.1"/>
    <property type="molecule type" value="Genomic_DNA"/>
</dbReference>
<feature type="region of interest" description="Disordered" evidence="1">
    <location>
        <begin position="1414"/>
        <end position="1446"/>
    </location>
</feature>
<feature type="compositionally biased region" description="Basic and acidic residues" evidence="1">
    <location>
        <begin position="1009"/>
        <end position="1018"/>
    </location>
</feature>
<feature type="compositionally biased region" description="Low complexity" evidence="1">
    <location>
        <begin position="782"/>
        <end position="796"/>
    </location>
</feature>
<feature type="region of interest" description="Disordered" evidence="1">
    <location>
        <begin position="220"/>
        <end position="250"/>
    </location>
</feature>
<feature type="compositionally biased region" description="Polar residues" evidence="1">
    <location>
        <begin position="990"/>
        <end position="1008"/>
    </location>
</feature>
<feature type="region of interest" description="Disordered" evidence="1">
    <location>
        <begin position="375"/>
        <end position="422"/>
    </location>
</feature>
<feature type="compositionally biased region" description="Low complexity" evidence="1">
    <location>
        <begin position="694"/>
        <end position="708"/>
    </location>
</feature>
<gene>
    <name evidence="2" type="ORF">VN97_g10851</name>
</gene>
<reference evidence="2" key="1">
    <citation type="submission" date="2015-06" db="EMBL/GenBank/DDBJ databases">
        <authorList>
            <person name="Nguyen H."/>
        </authorList>
    </citation>
    <scope>NUCLEOTIDE SEQUENCE</scope>
    <source>
        <strain evidence="2">DAOM 180753</strain>
    </source>
</reference>
<feature type="compositionally biased region" description="Polar residues" evidence="1">
    <location>
        <begin position="724"/>
        <end position="750"/>
    </location>
</feature>
<feature type="compositionally biased region" description="Basic and acidic residues" evidence="1">
    <location>
        <begin position="388"/>
        <end position="403"/>
    </location>
</feature>
<feature type="compositionally biased region" description="Basic and acidic residues" evidence="1">
    <location>
        <begin position="628"/>
        <end position="643"/>
    </location>
</feature>